<comment type="caution">
    <text evidence="1">The sequence shown here is derived from an EMBL/GenBank/DDBJ whole genome shotgun (WGS) entry which is preliminary data.</text>
</comment>
<dbReference type="EMBL" id="JBBKAI010000002">
    <property type="protein sequence ID" value="MEJ8657783.1"/>
    <property type="molecule type" value="Genomic_DNA"/>
</dbReference>
<proteinExistence type="predicted"/>
<gene>
    <name evidence="1" type="ORF">WKI58_14825</name>
</gene>
<keyword evidence="2" id="KW-1185">Reference proteome</keyword>
<organism evidence="1 2">
    <name type="scientific">Streptomyces pratisoli</name>
    <dbReference type="NCBI Taxonomy" id="3139917"/>
    <lineage>
        <taxon>Bacteria</taxon>
        <taxon>Bacillati</taxon>
        <taxon>Actinomycetota</taxon>
        <taxon>Actinomycetes</taxon>
        <taxon>Kitasatosporales</taxon>
        <taxon>Streptomycetaceae</taxon>
        <taxon>Streptomyces</taxon>
    </lineage>
</organism>
<evidence type="ECO:0000313" key="1">
    <source>
        <dbReference type="EMBL" id="MEJ8657783.1"/>
    </source>
</evidence>
<evidence type="ECO:0000313" key="2">
    <source>
        <dbReference type="Proteomes" id="UP001375539"/>
    </source>
</evidence>
<accession>A0ACC6QHR2</accession>
<sequence length="252" mass="26569">MSQPMYAPQQPQQPQRGGPEKKRNWFARHKVLTALGAVVVLVAIGSAAGGGEDSSSGSTAAGSSKGAAQDAAKGTGDSKPKEETKKKAAAIEGDGDFEVPADIKPGLYRTSGNDGMCYWERAKDSKGEVDSILANDNVNGTSYVTLKPSDKIFKTTGCKDWEAVDEKAKGSPKSEIKGDGGMFKVGVDIAPGTYKSTGNTDDMCYWERSKDAAHGIDSILANENVKGTAIVKIGASDGYFKTTNCQDWKKTG</sequence>
<reference evidence="1" key="1">
    <citation type="submission" date="2024-03" db="EMBL/GenBank/DDBJ databases">
        <title>Novel Streptomyces species of biotechnological and ecological value are a feature of Machair soil.</title>
        <authorList>
            <person name="Prole J.R."/>
            <person name="Goodfellow M."/>
            <person name="Allenby N."/>
            <person name="Ward A.C."/>
        </authorList>
    </citation>
    <scope>NUCLEOTIDE SEQUENCE</scope>
    <source>
        <strain evidence="1">MS1.AVA.4</strain>
    </source>
</reference>
<protein>
    <submittedName>
        <fullName evidence="1">Uncharacterized protein</fullName>
    </submittedName>
</protein>
<name>A0ACC6QHR2_9ACTN</name>
<dbReference type="Proteomes" id="UP001375539">
    <property type="component" value="Unassembled WGS sequence"/>
</dbReference>